<dbReference type="PROSITE" id="PS50110">
    <property type="entry name" value="RESPONSE_REGULATORY"/>
    <property type="match status" value="1"/>
</dbReference>
<keyword evidence="1" id="KW-0597">Phosphoprotein</keyword>
<protein>
    <recommendedName>
        <fullName evidence="3">Response regulatory domain-containing protein</fullName>
    </recommendedName>
</protein>
<accession>A0A3B0WBR2</accession>
<name>A0A3B0WBR2_9ZZZZ</name>
<dbReference type="GO" id="GO:0000160">
    <property type="term" value="P:phosphorelay signal transduction system"/>
    <property type="evidence" value="ECO:0007669"/>
    <property type="project" value="UniProtKB-KW"/>
</dbReference>
<dbReference type="SUPFAM" id="SSF52172">
    <property type="entry name" value="CheY-like"/>
    <property type="match status" value="1"/>
</dbReference>
<dbReference type="PANTHER" id="PTHR45339">
    <property type="entry name" value="HYBRID SIGNAL TRANSDUCTION HISTIDINE KINASE J"/>
    <property type="match status" value="1"/>
</dbReference>
<evidence type="ECO:0000256" key="1">
    <source>
        <dbReference type="ARBA" id="ARBA00022553"/>
    </source>
</evidence>
<evidence type="ECO:0000256" key="2">
    <source>
        <dbReference type="ARBA" id="ARBA00023012"/>
    </source>
</evidence>
<organism evidence="4">
    <name type="scientific">hydrothermal vent metagenome</name>
    <dbReference type="NCBI Taxonomy" id="652676"/>
    <lineage>
        <taxon>unclassified sequences</taxon>
        <taxon>metagenomes</taxon>
        <taxon>ecological metagenomes</taxon>
    </lineage>
</organism>
<evidence type="ECO:0000313" key="4">
    <source>
        <dbReference type="EMBL" id="VAW41094.1"/>
    </source>
</evidence>
<dbReference type="Gene3D" id="3.40.50.2300">
    <property type="match status" value="1"/>
</dbReference>
<feature type="domain" description="Response regulatory" evidence="3">
    <location>
        <begin position="3"/>
        <end position="119"/>
    </location>
</feature>
<proteinExistence type="predicted"/>
<dbReference type="InterPro" id="IPR011006">
    <property type="entry name" value="CheY-like_superfamily"/>
</dbReference>
<dbReference type="InterPro" id="IPR001789">
    <property type="entry name" value="Sig_transdc_resp-reg_receiver"/>
</dbReference>
<dbReference type="EMBL" id="UOEX01000370">
    <property type="protein sequence ID" value="VAW41094.1"/>
    <property type="molecule type" value="Genomic_DNA"/>
</dbReference>
<dbReference type="PANTHER" id="PTHR45339:SF1">
    <property type="entry name" value="HYBRID SIGNAL TRANSDUCTION HISTIDINE KINASE J"/>
    <property type="match status" value="1"/>
</dbReference>
<evidence type="ECO:0000259" key="3">
    <source>
        <dbReference type="PROSITE" id="PS50110"/>
    </source>
</evidence>
<sequence length="124" mass="13832">MKKALIVEDNPDNLRLMTYILQREGYEILSADSGEQGAKTAVSTPLDLIIMDIMLPGIDGMESTRRIRASNSMGNPPIIAMTSYAMRGDREKIMAAGCNGYIEKPIDPLRVMTEIKKIIQREET</sequence>
<dbReference type="Pfam" id="PF00072">
    <property type="entry name" value="Response_reg"/>
    <property type="match status" value="1"/>
</dbReference>
<dbReference type="AlphaFoldDB" id="A0A3B0WBR2"/>
<dbReference type="SMART" id="SM00448">
    <property type="entry name" value="REC"/>
    <property type="match status" value="1"/>
</dbReference>
<reference evidence="4" key="1">
    <citation type="submission" date="2018-06" db="EMBL/GenBank/DDBJ databases">
        <authorList>
            <person name="Zhirakovskaya E."/>
        </authorList>
    </citation>
    <scope>NUCLEOTIDE SEQUENCE</scope>
</reference>
<keyword evidence="2" id="KW-0902">Two-component regulatory system</keyword>
<gene>
    <name evidence="4" type="ORF">MNBD_DELTA03-1516</name>
</gene>